<dbReference type="EMBL" id="CP002819">
    <property type="protein sequence ID" value="AEG67628.1"/>
    <property type="molecule type" value="Genomic_DNA"/>
</dbReference>
<reference evidence="1 2" key="1">
    <citation type="journal article" date="2011" name="J. Bacteriol.">
        <title>Complete genome sequence of the plant pathogen Ralstonia solanacearum strain Po82.</title>
        <authorList>
            <person name="Xu J."/>
            <person name="Zheng H.J."/>
            <person name="Liu L."/>
            <person name="Pan Z.C."/>
            <person name="Prior P."/>
            <person name="Tang B."/>
            <person name="Xu J.S."/>
            <person name="Zhang H."/>
            <person name="Tian Q."/>
            <person name="Zhang L.Q."/>
            <person name="Feng J."/>
        </authorList>
    </citation>
    <scope>NUCLEOTIDE SEQUENCE [LARGE SCALE GENOMIC DNA]</scope>
    <source>
        <strain evidence="1 2">Po82</strain>
    </source>
</reference>
<sequence>MDETDEGGAISGRRAACPLPARCSELHGCDAQRFFMPPHSVIFLKAKNRAMKRSLLFYFYFWLNKKSINIKHF</sequence>
<accession>F6G6T3</accession>
<proteinExistence type="predicted"/>
<dbReference type="RefSeq" id="WP_014615790.1">
    <property type="nucleotide sequence ID" value="NC_017574.1"/>
</dbReference>
<protein>
    <submittedName>
        <fullName evidence="1">Uncharacterized protein</fullName>
    </submittedName>
</protein>
<dbReference type="KEGG" id="rsn:RSPO_c00324"/>
<organism evidence="1 2">
    <name type="scientific">Ralstonia solanacearum (strain Po82)</name>
    <dbReference type="NCBI Taxonomy" id="1031711"/>
    <lineage>
        <taxon>Bacteria</taxon>
        <taxon>Pseudomonadati</taxon>
        <taxon>Pseudomonadota</taxon>
        <taxon>Betaproteobacteria</taxon>
        <taxon>Burkholderiales</taxon>
        <taxon>Burkholderiaceae</taxon>
        <taxon>Ralstonia</taxon>
        <taxon>Ralstonia solanacearum species complex</taxon>
    </lineage>
</organism>
<evidence type="ECO:0000313" key="2">
    <source>
        <dbReference type="Proteomes" id="UP000007953"/>
    </source>
</evidence>
<dbReference type="GeneID" id="61365680"/>
<name>F6G6T3_RALS8</name>
<dbReference type="AlphaFoldDB" id="F6G6T3"/>
<evidence type="ECO:0000313" key="1">
    <source>
        <dbReference type="EMBL" id="AEG67628.1"/>
    </source>
</evidence>
<dbReference type="HOGENOM" id="CLU_2702177_0_0_4"/>
<dbReference type="Proteomes" id="UP000007953">
    <property type="component" value="Chromosome"/>
</dbReference>
<gene>
    <name evidence="1" type="ordered locus">RSPO_c00324</name>
</gene>